<dbReference type="CDD" id="cd04488">
    <property type="entry name" value="RecG_wedge_OBF"/>
    <property type="match status" value="1"/>
</dbReference>
<dbReference type="InterPro" id="IPR047112">
    <property type="entry name" value="RecG/Mfd"/>
</dbReference>
<keyword evidence="6 15" id="KW-0347">Helicase</keyword>
<comment type="function">
    <text evidence="15">Plays a critical role in recombination and DNA repair. Helps process Holliday junction intermediates to mature products by catalyzing branch migration. Has replication fork regression activity, unwinds stalled or blocked replication forks to make a HJ that can be resolved. Has a DNA unwinding activity characteristic of a DNA helicase with 3'-5' polarity.</text>
</comment>
<keyword evidence="7 15" id="KW-0067">ATP-binding</keyword>
<evidence type="ECO:0000256" key="5">
    <source>
        <dbReference type="ARBA" id="ARBA00022801"/>
    </source>
</evidence>
<evidence type="ECO:0000256" key="6">
    <source>
        <dbReference type="ARBA" id="ARBA00022806"/>
    </source>
</evidence>
<evidence type="ECO:0000259" key="16">
    <source>
        <dbReference type="PROSITE" id="PS51192"/>
    </source>
</evidence>
<dbReference type="PROSITE" id="PS51192">
    <property type="entry name" value="HELICASE_ATP_BIND_1"/>
    <property type="match status" value="1"/>
</dbReference>
<dbReference type="Pfam" id="PF00270">
    <property type="entry name" value="DEAD"/>
    <property type="match status" value="1"/>
</dbReference>
<dbReference type="GO" id="GO:0043138">
    <property type="term" value="F:3'-5' DNA helicase activity"/>
    <property type="evidence" value="ECO:0007669"/>
    <property type="project" value="UniProtKB-EC"/>
</dbReference>
<accession>A0A0G1WMX8</accession>
<dbReference type="SMART" id="SM00487">
    <property type="entry name" value="DEXDc"/>
    <property type="match status" value="1"/>
</dbReference>
<evidence type="ECO:0000256" key="9">
    <source>
        <dbReference type="ARBA" id="ARBA00023172"/>
    </source>
</evidence>
<evidence type="ECO:0000259" key="17">
    <source>
        <dbReference type="PROSITE" id="PS51194"/>
    </source>
</evidence>
<dbReference type="GO" id="GO:0003677">
    <property type="term" value="F:DNA binding"/>
    <property type="evidence" value="ECO:0007669"/>
    <property type="project" value="UniProtKB-KW"/>
</dbReference>
<dbReference type="AlphaFoldDB" id="A0A0G1WMX8"/>
<evidence type="ECO:0000256" key="2">
    <source>
        <dbReference type="ARBA" id="ARBA00017846"/>
    </source>
</evidence>
<proteinExistence type="inferred from homology"/>
<comment type="catalytic activity">
    <reaction evidence="12 15">
        <text>Couples ATP hydrolysis with the unwinding of duplex DNA by translocating in the 3'-5' direction.</text>
        <dbReference type="EC" id="5.6.2.4"/>
    </reaction>
</comment>
<dbReference type="PANTHER" id="PTHR47964:SF1">
    <property type="entry name" value="ATP-DEPENDENT DNA HELICASE HOMOLOG RECG, CHLOROPLASTIC"/>
    <property type="match status" value="1"/>
</dbReference>
<dbReference type="SMART" id="SM00490">
    <property type="entry name" value="HELICc"/>
    <property type="match status" value="1"/>
</dbReference>
<dbReference type="InterPro" id="IPR033454">
    <property type="entry name" value="RecG_wedge"/>
</dbReference>
<dbReference type="InterPro" id="IPR012340">
    <property type="entry name" value="NA-bd_OB-fold"/>
</dbReference>
<evidence type="ECO:0000313" key="19">
    <source>
        <dbReference type="Proteomes" id="UP000034956"/>
    </source>
</evidence>
<dbReference type="NCBIfam" id="NF008168">
    <property type="entry name" value="PRK10917.2-2"/>
    <property type="match status" value="1"/>
</dbReference>
<dbReference type="Pfam" id="PF00271">
    <property type="entry name" value="Helicase_C"/>
    <property type="match status" value="1"/>
</dbReference>
<dbReference type="GO" id="GO:0006281">
    <property type="term" value="P:DNA repair"/>
    <property type="evidence" value="ECO:0007669"/>
    <property type="project" value="UniProtKB-UniRule"/>
</dbReference>
<dbReference type="PROSITE" id="PS51194">
    <property type="entry name" value="HELICASE_CTER"/>
    <property type="match status" value="1"/>
</dbReference>
<dbReference type="NCBIfam" id="NF008165">
    <property type="entry name" value="PRK10917.1-3"/>
    <property type="match status" value="1"/>
</dbReference>
<evidence type="ECO:0000256" key="7">
    <source>
        <dbReference type="ARBA" id="ARBA00022840"/>
    </source>
</evidence>
<reference evidence="18 19" key="1">
    <citation type="journal article" date="2015" name="Nature">
        <title>rRNA introns, odd ribosomes, and small enigmatic genomes across a large radiation of phyla.</title>
        <authorList>
            <person name="Brown C.T."/>
            <person name="Hug L.A."/>
            <person name="Thomas B.C."/>
            <person name="Sharon I."/>
            <person name="Castelle C.J."/>
            <person name="Singh A."/>
            <person name="Wilkins M.J."/>
            <person name="Williams K.H."/>
            <person name="Banfield J.F."/>
        </authorList>
    </citation>
    <scope>NUCLEOTIDE SEQUENCE [LARGE SCALE GENOMIC DNA]</scope>
</reference>
<organism evidence="18 19">
    <name type="scientific">Candidatus Jorgensenbacteria bacterium GW2011_GWA1_48_11</name>
    <dbReference type="NCBI Taxonomy" id="1618660"/>
    <lineage>
        <taxon>Bacteria</taxon>
        <taxon>Candidatus Joergenseniibacteriota</taxon>
    </lineage>
</organism>
<evidence type="ECO:0000256" key="14">
    <source>
        <dbReference type="ARBA" id="ARBA00048988"/>
    </source>
</evidence>
<dbReference type="InterPro" id="IPR045562">
    <property type="entry name" value="RecG_dom3_C"/>
</dbReference>
<keyword evidence="4 15" id="KW-0227">DNA damage</keyword>
<dbReference type="EMBL" id="LCPF01000001">
    <property type="protein sequence ID" value="KKU91693.1"/>
    <property type="molecule type" value="Genomic_DNA"/>
</dbReference>
<dbReference type="Proteomes" id="UP000034956">
    <property type="component" value="Unassembled WGS sequence"/>
</dbReference>
<keyword evidence="9 15" id="KW-0233">DNA recombination</keyword>
<dbReference type="SUPFAM" id="SSF52540">
    <property type="entry name" value="P-loop containing nucleoside triphosphate hydrolases"/>
    <property type="match status" value="2"/>
</dbReference>
<keyword evidence="3 15" id="KW-0547">Nucleotide-binding</keyword>
<keyword evidence="5 15" id="KW-0378">Hydrolase</keyword>
<dbReference type="Pfam" id="PF19833">
    <property type="entry name" value="RecG_dom3_C"/>
    <property type="match status" value="1"/>
</dbReference>
<comment type="caution">
    <text evidence="18">The sequence shown here is derived from an EMBL/GenBank/DDBJ whole genome shotgun (WGS) entry which is preliminary data.</text>
</comment>
<name>A0A0G1WMX8_9BACT</name>
<keyword evidence="11" id="KW-0413">Isomerase</keyword>
<dbReference type="InterPro" id="IPR004609">
    <property type="entry name" value="ATP-dep_DNA_helicase_RecG"/>
</dbReference>
<dbReference type="EC" id="5.6.2.4" evidence="13 15"/>
<evidence type="ECO:0000256" key="3">
    <source>
        <dbReference type="ARBA" id="ARBA00022741"/>
    </source>
</evidence>
<evidence type="ECO:0000256" key="10">
    <source>
        <dbReference type="ARBA" id="ARBA00023204"/>
    </source>
</evidence>
<evidence type="ECO:0000256" key="1">
    <source>
        <dbReference type="ARBA" id="ARBA00007504"/>
    </source>
</evidence>
<dbReference type="GO" id="GO:0006310">
    <property type="term" value="P:DNA recombination"/>
    <property type="evidence" value="ECO:0007669"/>
    <property type="project" value="UniProtKB-UniRule"/>
</dbReference>
<dbReference type="InterPro" id="IPR011545">
    <property type="entry name" value="DEAD/DEAH_box_helicase_dom"/>
</dbReference>
<sequence length="704" mass="79690">MLEPATPLAEVHGIGLKFLTKLKKLKIETVREILYHFPTRYEDFSQIYRIADLEPNQEATIQGEIKEIGGRRTWRRHLFLVEALVSDDSGSIRIVWFNQPYIKNVLRPGRIANFSGKVVANSEEIYLSNPVYELVSDPYRETRHTGRIVPVYPETKGLTSKGLRYLVKPIIDQIEKIDEIVPKEILQGQKLPEINRAIRDIHFPNSLEDALAAKKRFAFEDIFLLQMQNLKQKLRLAREKTTAVKTGIKDIKKLLAALPFELMPSQKKSLWEIVQDLGKTHPMNRLLQGDVGSGKTIIAAIAAILTAEDNCQSAFMAPTEILAQQHFKTMTQFFPAHEGGLALLTANDAKIFYGAGLEARKEKTKLVKEIAAGRVKIVVGTHALIQKKIGFQNLALVIVDEQHRFGVEQRAHLTKNKKLVPHFLSMSATPIPRTLSLTIFGDLDISLITEMPKNRKPIITRAVAAADRAKAYSFIRGQIKRDRQAFVICPRIEKQEVSEGNDWNEWQKLEVKSVKEEYEKLSKKIFPDLKIVMLHGKMKPAEKEKVIKDFYEKRADILVSTSVVEVGIDIPNATVMMIEGADRFGLAQLYQFRGRVGRGEHQSFCFLFTDSASSATRERLKSIVEAKNGFELAEKDLKLRGPGEFLGQSQTGLPDIAMTAIQNPELVKVAREAAVKILKSDPALKNHPSLSERLNQFQKEVHWE</sequence>
<dbReference type="GO" id="GO:0016887">
    <property type="term" value="F:ATP hydrolysis activity"/>
    <property type="evidence" value="ECO:0007669"/>
    <property type="project" value="RHEA"/>
</dbReference>
<keyword evidence="10 15" id="KW-0234">DNA repair</keyword>
<dbReference type="PATRIC" id="fig|1618660.3.peg.305"/>
<dbReference type="SUPFAM" id="SSF50249">
    <property type="entry name" value="Nucleic acid-binding proteins"/>
    <property type="match status" value="1"/>
</dbReference>
<comment type="catalytic activity">
    <reaction evidence="14 15">
        <text>ATP + H2O = ADP + phosphate + H(+)</text>
        <dbReference type="Rhea" id="RHEA:13065"/>
        <dbReference type="ChEBI" id="CHEBI:15377"/>
        <dbReference type="ChEBI" id="CHEBI:15378"/>
        <dbReference type="ChEBI" id="CHEBI:30616"/>
        <dbReference type="ChEBI" id="CHEBI:43474"/>
        <dbReference type="ChEBI" id="CHEBI:456216"/>
        <dbReference type="EC" id="5.6.2.4"/>
    </reaction>
</comment>
<dbReference type="Gene3D" id="3.40.50.300">
    <property type="entry name" value="P-loop containing nucleotide triphosphate hydrolases"/>
    <property type="match status" value="2"/>
</dbReference>
<keyword evidence="8" id="KW-0238">DNA-binding</keyword>
<dbReference type="Gene3D" id="2.40.50.140">
    <property type="entry name" value="Nucleic acid-binding proteins"/>
    <property type="match status" value="1"/>
</dbReference>
<evidence type="ECO:0000256" key="11">
    <source>
        <dbReference type="ARBA" id="ARBA00023235"/>
    </source>
</evidence>
<dbReference type="InterPro" id="IPR001650">
    <property type="entry name" value="Helicase_C-like"/>
</dbReference>
<protein>
    <recommendedName>
        <fullName evidence="2 15">ATP-dependent DNA helicase RecG</fullName>
        <ecNumber evidence="13 15">5.6.2.4</ecNumber>
    </recommendedName>
</protein>
<feature type="domain" description="Helicase C-terminal" evidence="17">
    <location>
        <begin position="467"/>
        <end position="638"/>
    </location>
</feature>
<evidence type="ECO:0000256" key="13">
    <source>
        <dbReference type="ARBA" id="ARBA00034808"/>
    </source>
</evidence>
<dbReference type="Pfam" id="PF17191">
    <property type="entry name" value="RecG_wedge"/>
    <property type="match status" value="1"/>
</dbReference>
<evidence type="ECO:0000256" key="12">
    <source>
        <dbReference type="ARBA" id="ARBA00034617"/>
    </source>
</evidence>
<dbReference type="InterPro" id="IPR014001">
    <property type="entry name" value="Helicase_ATP-bd"/>
</dbReference>
<evidence type="ECO:0000313" key="18">
    <source>
        <dbReference type="EMBL" id="KKU91693.1"/>
    </source>
</evidence>
<feature type="domain" description="Helicase ATP-binding" evidence="16">
    <location>
        <begin position="276"/>
        <end position="448"/>
    </location>
</feature>
<dbReference type="GO" id="GO:0005524">
    <property type="term" value="F:ATP binding"/>
    <property type="evidence" value="ECO:0007669"/>
    <property type="project" value="UniProtKB-KW"/>
</dbReference>
<dbReference type="InterPro" id="IPR027417">
    <property type="entry name" value="P-loop_NTPase"/>
</dbReference>
<dbReference type="NCBIfam" id="TIGR00643">
    <property type="entry name" value="recG"/>
    <property type="match status" value="1"/>
</dbReference>
<gene>
    <name evidence="18" type="ORF">UY23_C0001G0299</name>
</gene>
<comment type="similarity">
    <text evidence="1 15">Belongs to the helicase family. RecG subfamily.</text>
</comment>
<dbReference type="PANTHER" id="PTHR47964">
    <property type="entry name" value="ATP-DEPENDENT DNA HELICASE HOMOLOG RECG, CHLOROPLASTIC"/>
    <property type="match status" value="1"/>
</dbReference>
<evidence type="ECO:0000256" key="4">
    <source>
        <dbReference type="ARBA" id="ARBA00022763"/>
    </source>
</evidence>
<evidence type="ECO:0000256" key="15">
    <source>
        <dbReference type="RuleBase" id="RU363016"/>
    </source>
</evidence>
<evidence type="ECO:0000256" key="8">
    <source>
        <dbReference type="ARBA" id="ARBA00023125"/>
    </source>
</evidence>